<organism evidence="1">
    <name type="scientific">Rhizophora mucronata</name>
    <name type="common">Asiatic mangrove</name>
    <dbReference type="NCBI Taxonomy" id="61149"/>
    <lineage>
        <taxon>Eukaryota</taxon>
        <taxon>Viridiplantae</taxon>
        <taxon>Streptophyta</taxon>
        <taxon>Embryophyta</taxon>
        <taxon>Tracheophyta</taxon>
        <taxon>Spermatophyta</taxon>
        <taxon>Magnoliopsida</taxon>
        <taxon>eudicotyledons</taxon>
        <taxon>Gunneridae</taxon>
        <taxon>Pentapetalae</taxon>
        <taxon>rosids</taxon>
        <taxon>fabids</taxon>
        <taxon>Malpighiales</taxon>
        <taxon>Rhizophoraceae</taxon>
        <taxon>Rhizophora</taxon>
    </lineage>
</organism>
<dbReference type="EMBL" id="GGEC01091062">
    <property type="protein sequence ID" value="MBX71546.1"/>
    <property type="molecule type" value="Transcribed_RNA"/>
</dbReference>
<dbReference type="AlphaFoldDB" id="A0A2P2QX14"/>
<name>A0A2P2QX14_RHIMU</name>
<proteinExistence type="predicted"/>
<reference evidence="1" key="1">
    <citation type="submission" date="2018-02" db="EMBL/GenBank/DDBJ databases">
        <title>Rhizophora mucronata_Transcriptome.</title>
        <authorList>
            <person name="Meera S.P."/>
            <person name="Sreeshan A."/>
            <person name="Augustine A."/>
        </authorList>
    </citation>
    <scope>NUCLEOTIDE SEQUENCE</scope>
    <source>
        <tissue evidence="1">Leaf</tissue>
    </source>
</reference>
<protein>
    <submittedName>
        <fullName evidence="1">Uncharacterized protein</fullName>
    </submittedName>
</protein>
<evidence type="ECO:0000313" key="1">
    <source>
        <dbReference type="EMBL" id="MBX71546.1"/>
    </source>
</evidence>
<accession>A0A2P2QX14</accession>
<sequence>MPKHGVWPQSLWLYFIWDNHGLHHWGSTPSDRVLLALPRTGRGTAPKCLRNDYCNHFSMKSK</sequence>